<evidence type="ECO:0000256" key="1">
    <source>
        <dbReference type="ARBA" id="ARBA00004141"/>
    </source>
</evidence>
<dbReference type="InterPro" id="IPR001204">
    <property type="entry name" value="Phos_transporter"/>
</dbReference>
<keyword evidence="8" id="KW-1185">Reference proteome</keyword>
<evidence type="ECO:0000256" key="4">
    <source>
        <dbReference type="ARBA" id="ARBA00022989"/>
    </source>
</evidence>
<feature type="transmembrane region" description="Helical" evidence="6">
    <location>
        <begin position="20"/>
        <end position="39"/>
    </location>
</feature>
<keyword evidence="4 6" id="KW-1133">Transmembrane helix</keyword>
<comment type="subcellular location">
    <subcellularLocation>
        <location evidence="1 6">Membrane</location>
        <topology evidence="1 6">Multi-pass membrane protein</topology>
    </subcellularLocation>
</comment>
<feature type="transmembrane region" description="Helical" evidence="6">
    <location>
        <begin position="338"/>
        <end position="363"/>
    </location>
</feature>
<evidence type="ECO:0000256" key="2">
    <source>
        <dbReference type="ARBA" id="ARBA00022448"/>
    </source>
</evidence>
<keyword evidence="6" id="KW-0592">Phosphate transport</keyword>
<dbReference type="Proteomes" id="UP000648984">
    <property type="component" value="Unassembled WGS sequence"/>
</dbReference>
<keyword evidence="2 6" id="KW-0813">Transport</keyword>
<feature type="transmembrane region" description="Helical" evidence="6">
    <location>
        <begin position="80"/>
        <end position="101"/>
    </location>
</feature>
<evidence type="ECO:0000256" key="5">
    <source>
        <dbReference type="ARBA" id="ARBA00023136"/>
    </source>
</evidence>
<keyword evidence="3 6" id="KW-0812">Transmembrane</keyword>
<evidence type="ECO:0000313" key="8">
    <source>
        <dbReference type="Proteomes" id="UP000648984"/>
    </source>
</evidence>
<dbReference type="PANTHER" id="PTHR11101">
    <property type="entry name" value="PHOSPHATE TRANSPORTER"/>
    <property type="match status" value="1"/>
</dbReference>
<evidence type="ECO:0000256" key="3">
    <source>
        <dbReference type="ARBA" id="ARBA00022692"/>
    </source>
</evidence>
<feature type="transmembrane region" description="Helical" evidence="6">
    <location>
        <begin position="154"/>
        <end position="175"/>
    </location>
</feature>
<feature type="transmembrane region" description="Helical" evidence="6">
    <location>
        <begin position="496"/>
        <end position="521"/>
    </location>
</feature>
<feature type="transmembrane region" description="Helical" evidence="6">
    <location>
        <begin position="45"/>
        <end position="68"/>
    </location>
</feature>
<feature type="transmembrane region" description="Helical" evidence="6">
    <location>
        <begin position="375"/>
        <end position="394"/>
    </location>
</feature>
<comment type="similarity">
    <text evidence="6">Belongs to the inorganic phosphate transporter (PiT) (TC 2.A.20) family.</text>
</comment>
<gene>
    <name evidence="7" type="ORF">GPA25_12200</name>
</gene>
<reference evidence="7 8" key="1">
    <citation type="submission" date="2019-12" db="EMBL/GenBank/DDBJ databases">
        <title>Comparative genomics gives insights into the taxonomy of the Azoarcus-Aromatoleum group and reveals separate origins of nif in the plant-associated Azoarcus and non-plant-associated Aromatoleum sub-groups.</title>
        <authorList>
            <person name="Lafos M."/>
            <person name="Maluk M."/>
            <person name="Batista M."/>
            <person name="Junghare M."/>
            <person name="Carmona M."/>
            <person name="Faoro H."/>
            <person name="Cruz L.M."/>
            <person name="Battistoni F."/>
            <person name="De Souza E."/>
            <person name="Pedrosa F."/>
            <person name="Chen W.-M."/>
            <person name="Poole P.S."/>
            <person name="Dixon R.A."/>
            <person name="James E.K."/>
        </authorList>
    </citation>
    <scope>NUCLEOTIDE SEQUENCE [LARGE SCALE GENOMIC DNA]</scope>
    <source>
        <strain evidence="7 8">22Lin</strain>
    </source>
</reference>
<feature type="transmembrane region" description="Helical" evidence="6">
    <location>
        <begin position="400"/>
        <end position="416"/>
    </location>
</feature>
<comment type="caution">
    <text evidence="7">The sequence shown here is derived from an EMBL/GenBank/DDBJ whole genome shotgun (WGS) entry which is preliminary data.</text>
</comment>
<dbReference type="RefSeq" id="WP_169260670.1">
    <property type="nucleotide sequence ID" value="NZ_WTVQ01000018.1"/>
</dbReference>
<evidence type="ECO:0000256" key="6">
    <source>
        <dbReference type="RuleBase" id="RU363058"/>
    </source>
</evidence>
<name>A0ABX1QAW9_9RHOO</name>
<feature type="transmembrane region" description="Helical" evidence="6">
    <location>
        <begin position="288"/>
        <end position="306"/>
    </location>
</feature>
<proteinExistence type="inferred from homology"/>
<organism evidence="7 8">
    <name type="scientific">Aromatoleum diolicum</name>
    <dbReference type="NCBI Taxonomy" id="75796"/>
    <lineage>
        <taxon>Bacteria</taxon>
        <taxon>Pseudomonadati</taxon>
        <taxon>Pseudomonadota</taxon>
        <taxon>Betaproteobacteria</taxon>
        <taxon>Rhodocyclales</taxon>
        <taxon>Rhodocyclaceae</taxon>
        <taxon>Aromatoleum</taxon>
    </lineage>
</organism>
<keyword evidence="5 6" id="KW-0472">Membrane</keyword>
<protein>
    <recommendedName>
        <fullName evidence="6">Phosphate transporter</fullName>
    </recommendedName>
</protein>
<feature type="transmembrane region" description="Helical" evidence="6">
    <location>
        <begin position="181"/>
        <end position="203"/>
    </location>
</feature>
<dbReference type="PANTHER" id="PTHR11101:SF80">
    <property type="entry name" value="PHOSPHATE TRANSPORTER"/>
    <property type="match status" value="1"/>
</dbReference>
<feature type="transmembrane region" description="Helical" evidence="6">
    <location>
        <begin position="124"/>
        <end position="142"/>
    </location>
</feature>
<accession>A0ABX1QAW9</accession>
<dbReference type="EMBL" id="WTVQ01000018">
    <property type="protein sequence ID" value="NMG75519.1"/>
    <property type="molecule type" value="Genomic_DNA"/>
</dbReference>
<evidence type="ECO:0000313" key="7">
    <source>
        <dbReference type="EMBL" id="NMG75519.1"/>
    </source>
</evidence>
<sequence length="527" mass="55688">MELKHISEIEKATRKGRAELVRLGIGLMFVVGVMLYAAMNGEGHGGIMLVIAAMLAAYMAMNIGANDVANNVGPAVGSRALTLAGALTIAAIFEAAGALIAGGEVVATIRSGIIDPSKIPDTDTFVWVMMAALLGAAFWLNFSNALGAPVSTTHSIVGAVLGAGIAASGVEIANWNSVGAIVASWVISPLMGGVVAAAFLYLIKRSITYQPDMVAAATRMVPYLVAFMAWAFVTYVLLTGLRHVLTVSFIVAALAGLACAVTALVSVRLLLARRVHLIANTKRSVNELFTAPLIFAAALLSFAHGSNDVANAVGPLAAILDVLSTETAEISRTAPVPLWVMMVGALGLSVGLTLFGATVIRTVGSEITELDQMRAYCIAMSTTVTVIIASQFGLPVSSTHIAVGGVFGVGFLREYLKSNYARMVADIKAHHPAGDQEAIDAFLDRFARASIDVKGEMLADLKLRSKQRLDPANFSKTDRKNLRNIYRHELVKRSQLLRVGAAWVITVPASALMAAILFYMMRGMMLD</sequence>
<feature type="transmembrane region" description="Helical" evidence="6">
    <location>
        <begin position="247"/>
        <end position="267"/>
    </location>
</feature>
<feature type="transmembrane region" description="Helical" evidence="6">
    <location>
        <begin position="223"/>
        <end position="241"/>
    </location>
</feature>
<dbReference type="Pfam" id="PF01384">
    <property type="entry name" value="PHO4"/>
    <property type="match status" value="1"/>
</dbReference>